<dbReference type="GeneID" id="100650864"/>
<dbReference type="InterPro" id="IPR032675">
    <property type="entry name" value="LRR_dom_sf"/>
</dbReference>
<sequence>MEMCKPLKMRCTSFSVILLCILKCGFVLAICTVSKHEGGSAHRLQCSNVTLQTILEQTTNVSALLVFDSNFRYIKERAFIKYAKHLLFLNIYNCHLYDIHADAFDSLASLRKLSLPSNNITEVKEAWFKDLVYLEQLDLSFNRIEKIAPAIFSRIPLLKRFDIRENRITCLDPSAFPGGIDKVYFLGNPLALTCRGELTLWMRDHGVNYKTEQSKKEEWLDKLLWLCAMDDASVVKSEDSMKECVILNLFNQLRTGLSTAQSYPLSVDCPVESNLLMACLATGATNGKVIKNLLLYIHKTKSYR</sequence>
<dbReference type="AlphaFoldDB" id="A0A9B0F5P2"/>
<dbReference type="InterPro" id="IPR050333">
    <property type="entry name" value="SLRP"/>
</dbReference>
<feature type="chain" id="PRO_5038780202" evidence="3">
    <location>
        <begin position="30"/>
        <end position="304"/>
    </location>
</feature>
<accession>A0A9B0F5P2</accession>
<keyword evidence="3" id="KW-0732">Signal</keyword>
<evidence type="ECO:0000256" key="1">
    <source>
        <dbReference type="ARBA" id="ARBA00022614"/>
    </source>
</evidence>
<organism evidence="4 5">
    <name type="scientific">Bombus terrestris</name>
    <name type="common">Buff-tailed bumblebee</name>
    <name type="synonym">Apis terrestris</name>
    <dbReference type="NCBI Taxonomy" id="30195"/>
    <lineage>
        <taxon>Eukaryota</taxon>
        <taxon>Metazoa</taxon>
        <taxon>Ecdysozoa</taxon>
        <taxon>Arthropoda</taxon>
        <taxon>Hexapoda</taxon>
        <taxon>Insecta</taxon>
        <taxon>Pterygota</taxon>
        <taxon>Neoptera</taxon>
        <taxon>Endopterygota</taxon>
        <taxon>Hymenoptera</taxon>
        <taxon>Apocrita</taxon>
        <taxon>Aculeata</taxon>
        <taxon>Apoidea</taxon>
        <taxon>Anthophila</taxon>
        <taxon>Apidae</taxon>
        <taxon>Bombus</taxon>
        <taxon>Bombus</taxon>
    </lineage>
</organism>
<dbReference type="PANTHER" id="PTHR45712">
    <property type="entry name" value="AGAP008170-PA"/>
    <property type="match status" value="1"/>
</dbReference>
<keyword evidence="4" id="KW-1185">Reference proteome</keyword>
<keyword evidence="1" id="KW-0433">Leucine-rich repeat</keyword>
<dbReference type="InterPro" id="IPR003591">
    <property type="entry name" value="Leu-rich_rpt_typical-subtyp"/>
</dbReference>
<gene>
    <name evidence="5" type="primary">LOC100650864</name>
</gene>
<dbReference type="OrthoDB" id="694479at2759"/>
<evidence type="ECO:0000256" key="3">
    <source>
        <dbReference type="SAM" id="SignalP"/>
    </source>
</evidence>
<dbReference type="InterPro" id="IPR001611">
    <property type="entry name" value="Leu-rich_rpt"/>
</dbReference>
<dbReference type="PANTHER" id="PTHR45712:SF22">
    <property type="entry name" value="INSULIN-LIKE GROWTH FACTOR-BINDING PROTEIN COMPLEX ACID LABILE SUBUNIT"/>
    <property type="match status" value="1"/>
</dbReference>
<reference evidence="5" key="1">
    <citation type="submission" date="2025-08" db="UniProtKB">
        <authorList>
            <consortium name="RefSeq"/>
        </authorList>
    </citation>
    <scope>IDENTIFICATION</scope>
</reference>
<proteinExistence type="predicted"/>
<protein>
    <submittedName>
        <fullName evidence="5">Uncharacterized protein LOC100650864</fullName>
    </submittedName>
</protein>
<dbReference type="Gene3D" id="3.80.10.10">
    <property type="entry name" value="Ribonuclease Inhibitor"/>
    <property type="match status" value="1"/>
</dbReference>
<feature type="signal peptide" evidence="3">
    <location>
        <begin position="1"/>
        <end position="29"/>
    </location>
</feature>
<dbReference type="SUPFAM" id="SSF52058">
    <property type="entry name" value="L domain-like"/>
    <property type="match status" value="1"/>
</dbReference>
<dbReference type="Proteomes" id="UP000835206">
    <property type="component" value="Chromosome 4"/>
</dbReference>
<evidence type="ECO:0000256" key="2">
    <source>
        <dbReference type="ARBA" id="ARBA00022737"/>
    </source>
</evidence>
<evidence type="ECO:0000313" key="5">
    <source>
        <dbReference type="RefSeq" id="XP_003402405.1"/>
    </source>
</evidence>
<dbReference type="SMART" id="SM00369">
    <property type="entry name" value="LRR_TYP"/>
    <property type="match status" value="3"/>
</dbReference>
<dbReference type="Pfam" id="PF13855">
    <property type="entry name" value="LRR_8"/>
    <property type="match status" value="1"/>
</dbReference>
<dbReference type="RefSeq" id="XP_003402405.1">
    <property type="nucleotide sequence ID" value="XM_003402357.4"/>
</dbReference>
<keyword evidence="2" id="KW-0677">Repeat</keyword>
<dbReference type="KEGG" id="bter:100650864"/>
<dbReference type="PROSITE" id="PS51450">
    <property type="entry name" value="LRR"/>
    <property type="match status" value="1"/>
</dbReference>
<evidence type="ECO:0000313" key="4">
    <source>
        <dbReference type="Proteomes" id="UP000835206"/>
    </source>
</evidence>
<name>A0A9B0F5P2_BOMTE</name>